<dbReference type="PROSITE" id="PS50878">
    <property type="entry name" value="RT_POL"/>
    <property type="match status" value="1"/>
</dbReference>
<name>A0A8R2QTP0_BOMMO</name>
<dbReference type="Proteomes" id="UP000005204">
    <property type="component" value="Unassembled WGS sequence"/>
</dbReference>
<evidence type="ECO:0000313" key="8">
    <source>
        <dbReference type="EnsemblMetazoa" id="XP_037867752.1"/>
    </source>
</evidence>
<reference evidence="9" key="1">
    <citation type="journal article" date="2008" name="Insect Biochem. Mol. Biol.">
        <title>The genome of a lepidopteran model insect, the silkworm Bombyx mori.</title>
        <authorList>
            <consortium name="International Silkworm Genome Consortium"/>
        </authorList>
    </citation>
    <scope>NUCLEOTIDE SEQUENCE [LARGE SCALE GENOMIC DNA]</scope>
    <source>
        <strain evidence="9">p50T</strain>
    </source>
</reference>
<comment type="subcellular location">
    <subcellularLocation>
        <location evidence="1">Cell membrane</location>
        <topology evidence="1">Multi-pass membrane protein</topology>
    </subcellularLocation>
</comment>
<feature type="transmembrane region" description="Helical" evidence="6">
    <location>
        <begin position="91"/>
        <end position="109"/>
    </location>
</feature>
<evidence type="ECO:0000256" key="6">
    <source>
        <dbReference type="SAM" id="Phobius"/>
    </source>
</evidence>
<feature type="transmembrane region" description="Helical" evidence="6">
    <location>
        <begin position="58"/>
        <end position="79"/>
    </location>
</feature>
<keyword evidence="4 6" id="KW-1133">Transmembrane helix</keyword>
<reference evidence="8" key="2">
    <citation type="submission" date="2022-06" db="UniProtKB">
        <authorList>
            <consortium name="EnsemblMetazoa"/>
        </authorList>
    </citation>
    <scope>IDENTIFICATION</scope>
    <source>
        <strain evidence="8">p50T (Dazao)</strain>
    </source>
</reference>
<dbReference type="Pfam" id="PF00078">
    <property type="entry name" value="RVT_1"/>
    <property type="match status" value="1"/>
</dbReference>
<evidence type="ECO:0000259" key="7">
    <source>
        <dbReference type="PROSITE" id="PS50878"/>
    </source>
</evidence>
<dbReference type="Pfam" id="PF08395">
    <property type="entry name" value="7tm_7"/>
    <property type="match status" value="1"/>
</dbReference>
<dbReference type="Gene3D" id="3.30.70.270">
    <property type="match status" value="1"/>
</dbReference>
<evidence type="ECO:0000313" key="9">
    <source>
        <dbReference type="Proteomes" id="UP000005204"/>
    </source>
</evidence>
<dbReference type="PANTHER" id="PTHR47027">
    <property type="entry name" value="REVERSE TRANSCRIPTASE DOMAIN-CONTAINING PROTEIN"/>
    <property type="match status" value="1"/>
</dbReference>
<keyword evidence="2" id="KW-1003">Cell membrane</keyword>
<sequence>MAGIRTISSKVKPLELPDVSENNFADDGLKIVQRFKFFIYIQVITGINRLYLLKCNKFVMLFSYLYAMFLISFVVLVYWTTEAMKNSNLVIRNFTCLEYILLICIAMFLKKKKMIKFFENLSCLDKMLKIDKNVNSTCCMKRVSFWVAGSIVYNLIEFYAIEFYDNTNKGLVTIICTYTFALAHDCEQIFFFTLQRVVYLRLLVVKRHIQEYFKVDEDSSRKKPNKYEMLSNNVQLNLTALHEVYALLHNCAEKLNTVMSIPVLLMLFTSGLSTTILLKILVRVIQFTDPSNPGPAAIGVCVYLIVHCIKYTLLVVIPCYYSSITATQVSLIRITLHDAINTIPLGKLQRRKVKAFYLMTKEYSFTWSVLESLQRCQIDYRYIEVLKSLYEAATMTVQIQDCQSRPIKLQRGVRQGDVISPKLFTAALEDVFKTLDWKICGINVNGEYISHLRFADDIVLMSESLEDLSRMLNDLNAASRCVGLRMNLDKTKVMFNDKIVPGQVTISNAVIEEVKDFVYLGQAIQLGRGNFNTEIERRIRLGWSAFGKFRAILTSQIPQCLKTKVFNQCSLPAMTYGAKTWTLTAGLAHKLRVAQRAMERAMLGISLRDKIRNEEIRRRTKVDDIALKASRLKWQWAGHICRASDTRWGRKVLEWRPRMGTRSVGRPPTRWTDDLVRTAGSRWMRKAEDRIMWKALGKAYVQQWADKG</sequence>
<feature type="transmembrane region" description="Helical" evidence="6">
    <location>
        <begin position="297"/>
        <end position="321"/>
    </location>
</feature>
<keyword evidence="9" id="KW-1185">Reference proteome</keyword>
<organism evidence="8 9">
    <name type="scientific">Bombyx mori</name>
    <name type="common">Silk moth</name>
    <dbReference type="NCBI Taxonomy" id="7091"/>
    <lineage>
        <taxon>Eukaryota</taxon>
        <taxon>Metazoa</taxon>
        <taxon>Ecdysozoa</taxon>
        <taxon>Arthropoda</taxon>
        <taxon>Hexapoda</taxon>
        <taxon>Insecta</taxon>
        <taxon>Pterygota</taxon>
        <taxon>Neoptera</taxon>
        <taxon>Endopterygota</taxon>
        <taxon>Lepidoptera</taxon>
        <taxon>Glossata</taxon>
        <taxon>Ditrysia</taxon>
        <taxon>Bombycoidea</taxon>
        <taxon>Bombycidae</taxon>
        <taxon>Bombycinae</taxon>
        <taxon>Bombyx</taxon>
    </lineage>
</organism>
<keyword evidence="3 6" id="KW-0812">Transmembrane</keyword>
<evidence type="ECO:0000256" key="4">
    <source>
        <dbReference type="ARBA" id="ARBA00022989"/>
    </source>
</evidence>
<keyword evidence="5 6" id="KW-0472">Membrane</keyword>
<evidence type="ECO:0000256" key="3">
    <source>
        <dbReference type="ARBA" id="ARBA00022692"/>
    </source>
</evidence>
<dbReference type="GO" id="GO:0071897">
    <property type="term" value="P:DNA biosynthetic process"/>
    <property type="evidence" value="ECO:0007669"/>
    <property type="project" value="UniProtKB-ARBA"/>
</dbReference>
<dbReference type="PANTHER" id="PTHR47027:SF20">
    <property type="entry name" value="REVERSE TRANSCRIPTASE-LIKE PROTEIN WITH RNA-DIRECTED DNA POLYMERASE DOMAIN"/>
    <property type="match status" value="1"/>
</dbReference>
<dbReference type="GO" id="GO:0050909">
    <property type="term" value="P:sensory perception of taste"/>
    <property type="evidence" value="ECO:0007669"/>
    <property type="project" value="InterPro"/>
</dbReference>
<evidence type="ECO:0000256" key="2">
    <source>
        <dbReference type="ARBA" id="ARBA00022475"/>
    </source>
</evidence>
<protein>
    <recommendedName>
        <fullName evidence="7">Reverse transcriptase domain-containing protein</fullName>
    </recommendedName>
</protein>
<dbReference type="InterPro" id="IPR043128">
    <property type="entry name" value="Rev_trsase/Diguanyl_cyclase"/>
</dbReference>
<proteinExistence type="predicted"/>
<feature type="transmembrane region" description="Helical" evidence="6">
    <location>
        <begin position="263"/>
        <end position="285"/>
    </location>
</feature>
<accession>A0A8R2QTP0</accession>
<dbReference type="InterPro" id="IPR043502">
    <property type="entry name" value="DNA/RNA_pol_sf"/>
</dbReference>
<evidence type="ECO:0000256" key="1">
    <source>
        <dbReference type="ARBA" id="ARBA00004651"/>
    </source>
</evidence>
<dbReference type="InterPro" id="IPR000477">
    <property type="entry name" value="RT_dom"/>
</dbReference>
<dbReference type="GO" id="GO:0005886">
    <property type="term" value="C:plasma membrane"/>
    <property type="evidence" value="ECO:0007669"/>
    <property type="project" value="UniProtKB-SubCell"/>
</dbReference>
<dbReference type="EnsemblMetazoa" id="XM_038011824.1">
    <property type="protein sequence ID" value="XP_037867752.1"/>
    <property type="gene ID" value="LOC119628659"/>
</dbReference>
<dbReference type="AlphaFoldDB" id="A0A8R2QTP0"/>
<dbReference type="InterPro" id="IPR013604">
    <property type="entry name" value="7TM_chemorcpt"/>
</dbReference>
<evidence type="ECO:0000256" key="5">
    <source>
        <dbReference type="ARBA" id="ARBA00023136"/>
    </source>
</evidence>
<feature type="domain" description="Reverse transcriptase" evidence="7">
    <location>
        <begin position="232"/>
        <end position="524"/>
    </location>
</feature>
<dbReference type="SUPFAM" id="SSF56672">
    <property type="entry name" value="DNA/RNA polymerases"/>
    <property type="match status" value="1"/>
</dbReference>